<feature type="signal peptide" evidence="1">
    <location>
        <begin position="1"/>
        <end position="17"/>
    </location>
</feature>
<dbReference type="InterPro" id="IPR000073">
    <property type="entry name" value="AB_hydrolase_1"/>
</dbReference>
<dbReference type="EMBL" id="JBEWZG010000002">
    <property type="protein sequence ID" value="MFL0206355.1"/>
    <property type="molecule type" value="Genomic_DNA"/>
</dbReference>
<dbReference type="PANTHER" id="PTHR46331">
    <property type="entry name" value="VALACYCLOVIR HYDROLASE"/>
    <property type="match status" value="1"/>
</dbReference>
<dbReference type="RefSeq" id="WP_406777932.1">
    <property type="nucleotide sequence ID" value="NZ_JBEWZG010000002.1"/>
</dbReference>
<feature type="chain" id="PRO_5046599266" evidence="1">
    <location>
        <begin position="18"/>
        <end position="269"/>
    </location>
</feature>
<accession>A0ABW8T127</accession>
<dbReference type="Pfam" id="PF00561">
    <property type="entry name" value="Abhydrolase_1"/>
    <property type="match status" value="1"/>
</dbReference>
<keyword evidence="1" id="KW-0732">Signal</keyword>
<proteinExistence type="predicted"/>
<name>A0ABW8T127_9BACT</name>
<dbReference type="InterPro" id="IPR029058">
    <property type="entry name" value="AB_hydrolase_fold"/>
</dbReference>
<reference evidence="3 4" key="1">
    <citation type="submission" date="2024-07" db="EMBL/GenBank/DDBJ databases">
        <authorList>
            <person name="Pitt A."/>
            <person name="Hahn M.W."/>
        </authorList>
    </citation>
    <scope>NUCLEOTIDE SEQUENCE [LARGE SCALE GENOMIC DNA]</scope>
    <source>
        <strain evidence="3 4">2-AUSEE-184A6</strain>
    </source>
</reference>
<dbReference type="SUPFAM" id="SSF53474">
    <property type="entry name" value="alpha/beta-Hydrolases"/>
    <property type="match status" value="1"/>
</dbReference>
<gene>
    <name evidence="3" type="ORF">V7S74_06330</name>
</gene>
<dbReference type="GO" id="GO:0016787">
    <property type="term" value="F:hydrolase activity"/>
    <property type="evidence" value="ECO:0007669"/>
    <property type="project" value="UniProtKB-KW"/>
</dbReference>
<comment type="caution">
    <text evidence="3">The sequence shown here is derived from an EMBL/GenBank/DDBJ whole genome shotgun (WGS) entry which is preliminary data.</text>
</comment>
<evidence type="ECO:0000259" key="2">
    <source>
        <dbReference type="Pfam" id="PF00561"/>
    </source>
</evidence>
<dbReference type="Proteomes" id="UP001623559">
    <property type="component" value="Unassembled WGS sequence"/>
</dbReference>
<dbReference type="Gene3D" id="3.40.50.1820">
    <property type="entry name" value="alpha/beta hydrolase"/>
    <property type="match status" value="1"/>
</dbReference>
<keyword evidence="3" id="KW-0378">Hydrolase</keyword>
<evidence type="ECO:0000313" key="3">
    <source>
        <dbReference type="EMBL" id="MFL0206355.1"/>
    </source>
</evidence>
<dbReference type="PANTHER" id="PTHR46331:SF2">
    <property type="entry name" value="VALACYCLOVIR HYDROLASE"/>
    <property type="match status" value="1"/>
</dbReference>
<evidence type="ECO:0000313" key="4">
    <source>
        <dbReference type="Proteomes" id="UP001623559"/>
    </source>
</evidence>
<feature type="domain" description="AB hydrolase-1" evidence="2">
    <location>
        <begin position="41"/>
        <end position="147"/>
    </location>
</feature>
<sequence>MKNYLLFFSLLASSLFAQKTDHYFTTSDGVKLHYTVTGTGKPLVIFPGYTQSSANFEPNLEVIGKQFQVYCLDYRWHGLSEDPNYGVHIDRFAKDAQEMITDAKIGPFYLLAHSMGNTVAWNYFSLFGQKQVIKYILGDEAPCLITDPSWTTQEKEMYTGSATDKELWTAWRQPKSQQQAPKNTRELMMGKLLTEHLGNDWRDILPTIQVPTLALMAEKGTFNNQHLFDYFLKTIPHSELKVIPNAGHGYYTTNPKEFNEIVLNYFSSK</sequence>
<organism evidence="3 4">
    <name type="scientific">Aquirufa novilacunae</name>
    <dbReference type="NCBI Taxonomy" id="3139305"/>
    <lineage>
        <taxon>Bacteria</taxon>
        <taxon>Pseudomonadati</taxon>
        <taxon>Bacteroidota</taxon>
        <taxon>Cytophagia</taxon>
        <taxon>Cytophagales</taxon>
        <taxon>Flectobacillaceae</taxon>
        <taxon>Aquirufa</taxon>
    </lineage>
</organism>
<evidence type="ECO:0000256" key="1">
    <source>
        <dbReference type="SAM" id="SignalP"/>
    </source>
</evidence>
<protein>
    <submittedName>
        <fullName evidence="3">Alpha/beta hydrolase</fullName>
    </submittedName>
</protein>